<gene>
    <name evidence="2" type="ORF">AX760_08745</name>
</gene>
<dbReference type="RefSeq" id="WP_071835838.1">
    <property type="nucleotide sequence ID" value="NZ_LSRP01000151.1"/>
</dbReference>
<accession>A0A657LJZ8</accession>
<reference evidence="2 3" key="1">
    <citation type="submission" date="2016-02" db="EMBL/GenBank/DDBJ databases">
        <title>Genome sequencing of a beta-galactosidase producing bacteria Rhizobium sp. 59.</title>
        <authorList>
            <person name="Wang D."/>
            <person name="Kot W."/>
            <person name="Qin Y."/>
            <person name="Hansen L."/>
            <person name="Naqvi K."/>
            <person name="Rensing C."/>
        </authorList>
    </citation>
    <scope>NUCLEOTIDE SEQUENCE [LARGE SCALE GENOMIC DNA]</scope>
    <source>
        <strain evidence="2 3">59</strain>
    </source>
</reference>
<keyword evidence="3" id="KW-1185">Reference proteome</keyword>
<comment type="caution">
    <text evidence="2">The sequence shown here is derived from an EMBL/GenBank/DDBJ whole genome shotgun (WGS) entry which is preliminary data.</text>
</comment>
<protein>
    <submittedName>
        <fullName evidence="2">Uncharacterized protein</fullName>
    </submittedName>
</protein>
<evidence type="ECO:0000256" key="1">
    <source>
        <dbReference type="SAM" id="SignalP"/>
    </source>
</evidence>
<proteinExistence type="predicted"/>
<evidence type="ECO:0000313" key="2">
    <source>
        <dbReference type="EMBL" id="OJF90006.1"/>
    </source>
</evidence>
<feature type="chain" id="PRO_5024999621" evidence="1">
    <location>
        <begin position="25"/>
        <end position="88"/>
    </location>
</feature>
<evidence type="ECO:0000313" key="3">
    <source>
        <dbReference type="Proteomes" id="UP000182661"/>
    </source>
</evidence>
<dbReference type="AlphaFoldDB" id="A0A657LJZ8"/>
<name>A0A657LJZ8_9HYPH</name>
<organism evidence="2 3">
    <name type="scientific">Pararhizobium antarcticum</name>
    <dbReference type="NCBI Taxonomy" id="1798805"/>
    <lineage>
        <taxon>Bacteria</taxon>
        <taxon>Pseudomonadati</taxon>
        <taxon>Pseudomonadota</taxon>
        <taxon>Alphaproteobacteria</taxon>
        <taxon>Hyphomicrobiales</taxon>
        <taxon>Rhizobiaceae</taxon>
        <taxon>Rhizobium/Agrobacterium group</taxon>
        <taxon>Pararhizobium</taxon>
    </lineage>
</organism>
<dbReference type="EMBL" id="LSRP01000151">
    <property type="protein sequence ID" value="OJF90006.1"/>
    <property type="molecule type" value="Genomic_DNA"/>
</dbReference>
<feature type="signal peptide" evidence="1">
    <location>
        <begin position="1"/>
        <end position="24"/>
    </location>
</feature>
<dbReference type="Proteomes" id="UP000182661">
    <property type="component" value="Unassembled WGS sequence"/>
</dbReference>
<keyword evidence="1" id="KW-0732">Signal</keyword>
<sequence>MRAVQWLAILLVSAPGLVTGEVVAAEKSPRETGGNMLPPPDADAALRSELARAKDKNTRAALERFIRRHPGNPLVEEARQALEAMERK</sequence>
<dbReference type="OrthoDB" id="7478819at2"/>